<name>A0ABQ5LXN3_9RHOB</name>
<keyword evidence="5" id="KW-1185">Reference proteome</keyword>
<dbReference type="PANTHER" id="PTHR43877">
    <property type="entry name" value="AMINOALKYLPHOSPHONATE N-ACETYLTRANSFERASE-RELATED-RELATED"/>
    <property type="match status" value="1"/>
</dbReference>
<evidence type="ECO:0000313" key="5">
    <source>
        <dbReference type="Proteomes" id="UP001144205"/>
    </source>
</evidence>
<dbReference type="PROSITE" id="PS51186">
    <property type="entry name" value="GNAT"/>
    <property type="match status" value="1"/>
</dbReference>
<proteinExistence type="predicted"/>
<feature type="domain" description="N-acetyltransferase" evidence="3">
    <location>
        <begin position="1"/>
        <end position="136"/>
    </location>
</feature>
<evidence type="ECO:0000256" key="2">
    <source>
        <dbReference type="ARBA" id="ARBA00023315"/>
    </source>
</evidence>
<dbReference type="EMBL" id="BROH01000011">
    <property type="protein sequence ID" value="GKY89373.1"/>
    <property type="molecule type" value="Genomic_DNA"/>
</dbReference>
<evidence type="ECO:0000259" key="3">
    <source>
        <dbReference type="PROSITE" id="PS51186"/>
    </source>
</evidence>
<evidence type="ECO:0000256" key="1">
    <source>
        <dbReference type="ARBA" id="ARBA00022679"/>
    </source>
</evidence>
<keyword evidence="2" id="KW-0012">Acyltransferase</keyword>
<dbReference type="InterPro" id="IPR050832">
    <property type="entry name" value="Bact_Acetyltransf"/>
</dbReference>
<protein>
    <submittedName>
        <fullName evidence="4">Alanine acetyltransferase</fullName>
    </submittedName>
</protein>
<accession>A0ABQ5LXN3</accession>
<evidence type="ECO:0000313" key="4">
    <source>
        <dbReference type="EMBL" id="GKY89373.1"/>
    </source>
</evidence>
<comment type="caution">
    <text evidence="4">The sequence shown here is derived from an EMBL/GenBank/DDBJ whole genome shotgun (WGS) entry which is preliminary data.</text>
</comment>
<dbReference type="Gene3D" id="3.40.630.30">
    <property type="match status" value="1"/>
</dbReference>
<dbReference type="Proteomes" id="UP001144205">
    <property type="component" value="Unassembled WGS sequence"/>
</dbReference>
<dbReference type="Pfam" id="PF00583">
    <property type="entry name" value="Acetyltransf_1"/>
    <property type="match status" value="1"/>
</dbReference>
<gene>
    <name evidence="4" type="primary">rimI</name>
    <name evidence="4" type="ORF">STA1M1_32420</name>
</gene>
<keyword evidence="1" id="KW-0808">Transferase</keyword>
<dbReference type="SUPFAM" id="SSF55729">
    <property type="entry name" value="Acyl-CoA N-acyltransferases (Nat)"/>
    <property type="match status" value="1"/>
</dbReference>
<dbReference type="PANTHER" id="PTHR43877:SF2">
    <property type="entry name" value="AMINOALKYLPHOSPHONATE N-ACETYLTRANSFERASE-RELATED"/>
    <property type="match status" value="1"/>
</dbReference>
<dbReference type="RefSeq" id="WP_281843401.1">
    <property type="nucleotide sequence ID" value="NZ_BROH01000011.1"/>
</dbReference>
<dbReference type="CDD" id="cd04301">
    <property type="entry name" value="NAT_SF"/>
    <property type="match status" value="1"/>
</dbReference>
<organism evidence="4 5">
    <name type="scientific">Sinisalibacter aestuarii</name>
    <dbReference type="NCBI Taxonomy" id="2949426"/>
    <lineage>
        <taxon>Bacteria</taxon>
        <taxon>Pseudomonadati</taxon>
        <taxon>Pseudomonadota</taxon>
        <taxon>Alphaproteobacteria</taxon>
        <taxon>Rhodobacterales</taxon>
        <taxon>Roseobacteraceae</taxon>
        <taxon>Sinisalibacter</taxon>
    </lineage>
</organism>
<dbReference type="InterPro" id="IPR000182">
    <property type="entry name" value="GNAT_dom"/>
</dbReference>
<dbReference type="InterPro" id="IPR016181">
    <property type="entry name" value="Acyl_CoA_acyltransferase"/>
</dbReference>
<reference evidence="4" key="1">
    <citation type="journal article" date="2023" name="Int. J. Syst. Evol. Microbiol.">
        <title>Sinisalibacter aestuarii sp. nov., isolated from estuarine sediment of the Arakawa River.</title>
        <authorList>
            <person name="Arafat S.T."/>
            <person name="Hirano S."/>
            <person name="Sato A."/>
            <person name="Takeuchi K."/>
            <person name="Yasuda T."/>
            <person name="Terahara T."/>
            <person name="Hamada M."/>
            <person name="Kobayashi T."/>
        </authorList>
    </citation>
    <scope>NUCLEOTIDE SEQUENCE</scope>
    <source>
        <strain evidence="4">B-399</strain>
    </source>
</reference>
<sequence length="142" mass="14678">MTPDALATLHAAAFIESRAWSAEEIADMIAGPGGFVVTRPGGFAIGRVIADEAELITIAVAPETQRRGTGRALLADFERGALARGADTAFLEVAADNAAACALYSRAGWRQTGRRAGYYLRPSGTVDAVTMAKPLAPETGGG</sequence>